<accession>A0A9X2XVZ2</accession>
<protein>
    <submittedName>
        <fullName evidence="1">DUF429 domain-containing protein</fullName>
    </submittedName>
</protein>
<dbReference type="Proteomes" id="UP001155483">
    <property type="component" value="Unassembled WGS sequence"/>
</dbReference>
<dbReference type="EMBL" id="JAOTIF010000008">
    <property type="protein sequence ID" value="MCU7549925.1"/>
    <property type="molecule type" value="Genomic_DNA"/>
</dbReference>
<proteinExistence type="predicted"/>
<evidence type="ECO:0000313" key="2">
    <source>
        <dbReference type="Proteomes" id="UP001155483"/>
    </source>
</evidence>
<comment type="caution">
    <text evidence="1">The sequence shown here is derived from an EMBL/GenBank/DDBJ whole genome shotgun (WGS) entry which is preliminary data.</text>
</comment>
<dbReference type="RefSeq" id="WP_279297364.1">
    <property type="nucleotide sequence ID" value="NZ_JAOTIF010000008.1"/>
</dbReference>
<gene>
    <name evidence="1" type="ORF">OCK74_12405</name>
</gene>
<keyword evidence="2" id="KW-1185">Reference proteome</keyword>
<evidence type="ECO:0000313" key="1">
    <source>
        <dbReference type="EMBL" id="MCU7549925.1"/>
    </source>
</evidence>
<reference evidence="1" key="2">
    <citation type="submission" date="2023-04" db="EMBL/GenBank/DDBJ databases">
        <title>Paracnuella aquatica gen. nov., sp. nov., a member of the family Chitinophagaceae isolated from a hot spring.</title>
        <authorList>
            <person name="Wang C."/>
        </authorList>
    </citation>
    <scope>NUCLEOTIDE SEQUENCE</scope>
    <source>
        <strain evidence="1">LB-8</strain>
    </source>
</reference>
<organism evidence="1 2">
    <name type="scientific">Paraflavisolibacter caeni</name>
    <dbReference type="NCBI Taxonomy" id="2982496"/>
    <lineage>
        <taxon>Bacteria</taxon>
        <taxon>Pseudomonadati</taxon>
        <taxon>Bacteroidota</taxon>
        <taxon>Chitinophagia</taxon>
        <taxon>Chitinophagales</taxon>
        <taxon>Chitinophagaceae</taxon>
        <taxon>Paraflavisolibacter</taxon>
    </lineage>
</organism>
<reference evidence="1" key="1">
    <citation type="submission" date="2022-09" db="EMBL/GenBank/DDBJ databases">
        <authorList>
            <person name="Yuan C."/>
            <person name="Ke Z."/>
        </authorList>
    </citation>
    <scope>NUCLEOTIDE SEQUENCE</scope>
    <source>
        <strain evidence="1">LB-8</strain>
    </source>
</reference>
<dbReference type="AlphaFoldDB" id="A0A9X2XVZ2"/>
<sequence length="257" mass="28782">MTTIQVKCISSHTKHHMPIHTPPKESYRRIHTFPEKGGPVITLNDLPVVRDHRIVGIDLTGSETKASGWALLVNGTAQTKRVLSNEELIEETVKQQPAVISIDAPLSLPAGRISVLDDDPGRKEYGITRECERIMAKRGVRSYPPLIRSMQRLTQRGIYLANEFRKLGYTVIESYPGITQDMLGIPRKRKSLEGLVKGLQAFGIKGTYDRKGTTHDEMDAITAALVGYFYLSGKYERLGNEQEGYLIIPDITDITSY</sequence>
<name>A0A9X2XVZ2_9BACT</name>